<dbReference type="Pfam" id="PF14226">
    <property type="entry name" value="DIOX_N"/>
    <property type="match status" value="1"/>
</dbReference>
<proteinExistence type="inferred from homology"/>
<comment type="caution">
    <text evidence="7">The sequence shown here is derived from an EMBL/GenBank/DDBJ whole genome shotgun (WGS) entry which is preliminary data.</text>
</comment>
<keyword evidence="3" id="KW-0560">Oxidoreductase</keyword>
<gene>
    <name evidence="7" type="ORF">LITE_LOCUS49081</name>
</gene>
<dbReference type="InterPro" id="IPR026992">
    <property type="entry name" value="DIOX_N"/>
</dbReference>
<reference evidence="7" key="1">
    <citation type="submission" date="2022-08" db="EMBL/GenBank/DDBJ databases">
        <authorList>
            <person name="Gutierrez-Valencia J."/>
        </authorList>
    </citation>
    <scope>NUCLEOTIDE SEQUENCE</scope>
</reference>
<dbReference type="PANTHER" id="PTHR10209">
    <property type="entry name" value="OXIDOREDUCTASE, 2OG-FE II OXYGENASE FAMILY PROTEIN"/>
    <property type="match status" value="1"/>
</dbReference>
<dbReference type="InterPro" id="IPR027443">
    <property type="entry name" value="IPNS-like_sf"/>
</dbReference>
<keyword evidence="2" id="KW-0479">Metal-binding</keyword>
<evidence type="ECO:0000313" key="7">
    <source>
        <dbReference type="EMBL" id="CAI0559152.1"/>
    </source>
</evidence>
<evidence type="ECO:0000259" key="6">
    <source>
        <dbReference type="Pfam" id="PF14226"/>
    </source>
</evidence>
<comment type="similarity">
    <text evidence="1">Belongs to the iron/ascorbate-dependent oxidoreductase family.</text>
</comment>
<dbReference type="SUPFAM" id="SSF51197">
    <property type="entry name" value="Clavaminate synthase-like"/>
    <property type="match status" value="1"/>
</dbReference>
<dbReference type="AlphaFoldDB" id="A0AAV0RS14"/>
<name>A0AAV0RS14_9ROSI</name>
<dbReference type="Pfam" id="PF03171">
    <property type="entry name" value="2OG-FeII_Oxy"/>
    <property type="match status" value="1"/>
</dbReference>
<evidence type="ECO:0000256" key="4">
    <source>
        <dbReference type="ARBA" id="ARBA00023004"/>
    </source>
</evidence>
<dbReference type="InterPro" id="IPR044861">
    <property type="entry name" value="IPNS-like_FE2OG_OXY"/>
</dbReference>
<evidence type="ECO:0000256" key="1">
    <source>
        <dbReference type="ARBA" id="ARBA00008056"/>
    </source>
</evidence>
<evidence type="ECO:0000256" key="3">
    <source>
        <dbReference type="ARBA" id="ARBA00023002"/>
    </source>
</evidence>
<evidence type="ECO:0000256" key="2">
    <source>
        <dbReference type="ARBA" id="ARBA00022723"/>
    </source>
</evidence>
<sequence>MGSISETPGYDRQAELKTFDESQAGVKGLIDSGITEIPSIFHIPPHLVDARPVVGPSDGFTIPIIDLAGASGEKRKQIVEEIREASAKWGCFQVVNHGAPLRVLEGMDVAVRGFFDLDLEEKKEFFGRDTTKRFVYNSNIDLYYSPFATWRDSTLFHLQPDPPLPHEFPLCYRGIALEYCKEVLKVGDVIILELLSEALGLNPNQLKEMGCAKGIYVVSHYYPACPQPELTQGTSLHQDNDFITVLYQDHNGGLQFLHQDHWVDVPPVQGLLSSTLEICSRQLYFRFLSTLIRLC</sequence>
<feature type="domain" description="Isopenicillin N synthase-like Fe(2+) 2OG dioxygenase" evidence="5">
    <location>
        <begin position="217"/>
        <end position="270"/>
    </location>
</feature>
<protein>
    <submittedName>
        <fullName evidence="7">Uncharacterized protein</fullName>
    </submittedName>
</protein>
<organism evidence="7 8">
    <name type="scientific">Linum tenue</name>
    <dbReference type="NCBI Taxonomy" id="586396"/>
    <lineage>
        <taxon>Eukaryota</taxon>
        <taxon>Viridiplantae</taxon>
        <taxon>Streptophyta</taxon>
        <taxon>Embryophyta</taxon>
        <taxon>Tracheophyta</taxon>
        <taxon>Spermatophyta</taxon>
        <taxon>Magnoliopsida</taxon>
        <taxon>eudicotyledons</taxon>
        <taxon>Gunneridae</taxon>
        <taxon>Pentapetalae</taxon>
        <taxon>rosids</taxon>
        <taxon>fabids</taxon>
        <taxon>Malpighiales</taxon>
        <taxon>Linaceae</taxon>
        <taxon>Linum</taxon>
    </lineage>
</organism>
<dbReference type="Gene3D" id="2.60.120.330">
    <property type="entry name" value="B-lactam Antibiotic, Isopenicillin N Synthase, Chain"/>
    <property type="match status" value="1"/>
</dbReference>
<keyword evidence="4" id="KW-0408">Iron</keyword>
<accession>A0AAV0RS14</accession>
<dbReference type="GO" id="GO:0046872">
    <property type="term" value="F:metal ion binding"/>
    <property type="evidence" value="ECO:0007669"/>
    <property type="project" value="UniProtKB-KW"/>
</dbReference>
<evidence type="ECO:0000313" key="8">
    <source>
        <dbReference type="Proteomes" id="UP001154282"/>
    </source>
</evidence>
<dbReference type="PANTHER" id="PTHR10209:SF791">
    <property type="entry name" value="1-AMINOCYCLOPROPANE-1-CARBOXYLATE OXIDASE HOMOLOG 1"/>
    <property type="match status" value="1"/>
</dbReference>
<evidence type="ECO:0000259" key="5">
    <source>
        <dbReference type="Pfam" id="PF03171"/>
    </source>
</evidence>
<dbReference type="Proteomes" id="UP001154282">
    <property type="component" value="Unassembled WGS sequence"/>
</dbReference>
<dbReference type="GO" id="GO:0016491">
    <property type="term" value="F:oxidoreductase activity"/>
    <property type="evidence" value="ECO:0007669"/>
    <property type="project" value="UniProtKB-KW"/>
</dbReference>
<keyword evidence="8" id="KW-1185">Reference proteome</keyword>
<dbReference type="EMBL" id="CAMGYJ010000011">
    <property type="protein sequence ID" value="CAI0559152.1"/>
    <property type="molecule type" value="Genomic_DNA"/>
</dbReference>
<feature type="domain" description="Non-haem dioxygenase N-terminal" evidence="6">
    <location>
        <begin position="62"/>
        <end position="138"/>
    </location>
</feature>